<protein>
    <submittedName>
        <fullName evidence="1">Uncharacterized protein</fullName>
    </submittedName>
</protein>
<dbReference type="RefSeq" id="WP_134551091.1">
    <property type="nucleotide sequence ID" value="NZ_SOHL01000010.1"/>
</dbReference>
<proteinExistence type="predicted"/>
<reference evidence="1 2" key="1">
    <citation type="submission" date="2019-03" db="EMBL/GenBank/DDBJ databases">
        <title>Genomics of glacier-inhabiting Cryobacterium strains.</title>
        <authorList>
            <person name="Liu Q."/>
            <person name="Xin Y.-H."/>
        </authorList>
    </citation>
    <scope>NUCLEOTIDE SEQUENCE [LARGE SCALE GENOMIC DNA]</scope>
    <source>
        <strain evidence="1 2">Hz16</strain>
    </source>
</reference>
<gene>
    <name evidence="1" type="ORF">E3T50_06305</name>
</gene>
<name>A0A4R9AZ74_9MICO</name>
<dbReference type="Proteomes" id="UP000297983">
    <property type="component" value="Unassembled WGS sequence"/>
</dbReference>
<dbReference type="AlphaFoldDB" id="A0A4R9AZ74"/>
<organism evidence="1 2">
    <name type="scientific">Cryobacterium gelidum</name>
    <dbReference type="NCBI Taxonomy" id="1259164"/>
    <lineage>
        <taxon>Bacteria</taxon>
        <taxon>Bacillati</taxon>
        <taxon>Actinomycetota</taxon>
        <taxon>Actinomycetes</taxon>
        <taxon>Micrococcales</taxon>
        <taxon>Microbacteriaceae</taxon>
        <taxon>Cryobacterium</taxon>
    </lineage>
</organism>
<sequence length="98" mass="10758">MIDSADDAAVAAVKLSSPPICDECELPQEEITHSYVYEWACATDSCAKRFHPSFEGLIFPHVVTTHHHGPARLLALPSAPRDDANGQHHAFRAWKPGL</sequence>
<evidence type="ECO:0000313" key="2">
    <source>
        <dbReference type="Proteomes" id="UP000297983"/>
    </source>
</evidence>
<accession>A0A4R9AZ74</accession>
<dbReference type="EMBL" id="SOHL01000010">
    <property type="protein sequence ID" value="TFD72102.1"/>
    <property type="molecule type" value="Genomic_DNA"/>
</dbReference>
<comment type="caution">
    <text evidence="1">The sequence shown here is derived from an EMBL/GenBank/DDBJ whole genome shotgun (WGS) entry which is preliminary data.</text>
</comment>
<evidence type="ECO:0000313" key="1">
    <source>
        <dbReference type="EMBL" id="TFD72102.1"/>
    </source>
</evidence>
<keyword evidence="2" id="KW-1185">Reference proteome</keyword>